<name>A0A2P2DYQ1_9LEPT</name>
<evidence type="ECO:0000259" key="2">
    <source>
        <dbReference type="Pfam" id="PF13581"/>
    </source>
</evidence>
<dbReference type="InterPro" id="IPR050267">
    <property type="entry name" value="Anti-sigma-factor_SerPK"/>
</dbReference>
<dbReference type="Proteomes" id="UP000245133">
    <property type="component" value="Unassembled WGS sequence"/>
</dbReference>
<keyword evidence="1" id="KW-0808">Transferase</keyword>
<dbReference type="CDD" id="cd16936">
    <property type="entry name" value="HATPase_RsbW-like"/>
    <property type="match status" value="1"/>
</dbReference>
<dbReference type="InterPro" id="IPR003594">
    <property type="entry name" value="HATPase_dom"/>
</dbReference>
<dbReference type="Pfam" id="PF13581">
    <property type="entry name" value="HATPase_c_2"/>
    <property type="match status" value="1"/>
</dbReference>
<proteinExistence type="predicted"/>
<feature type="domain" description="Histidine kinase/HSP90-like ATPase" evidence="2">
    <location>
        <begin position="19"/>
        <end position="142"/>
    </location>
</feature>
<sequence length="144" mass="17013">MAESKPKKTDYARVVRLQIPSHPRYISTTRNFFFHLALEQGFSLMDSVDLKLILGEALTNVIKHAYEGKNDQPIFIEFFFDKDRLEIRIRDYGKKALPNDLKSFDLSDYREHGIGLFMIKQLTDYYYLDQSFEMGNQMVMVKKK</sequence>
<protein>
    <submittedName>
        <fullName evidence="3">Anti-sigma regulatory factor</fullName>
    </submittedName>
</protein>
<dbReference type="OrthoDB" id="9798941at2"/>
<comment type="caution">
    <text evidence="3">The sequence shown here is derived from an EMBL/GenBank/DDBJ whole genome shotgun (WGS) entry which is preliminary data.</text>
</comment>
<evidence type="ECO:0000313" key="3">
    <source>
        <dbReference type="EMBL" id="GBF49755.1"/>
    </source>
</evidence>
<dbReference type="PANTHER" id="PTHR35526">
    <property type="entry name" value="ANTI-SIGMA-F FACTOR RSBW-RELATED"/>
    <property type="match status" value="1"/>
</dbReference>
<dbReference type="GO" id="GO:0004674">
    <property type="term" value="F:protein serine/threonine kinase activity"/>
    <property type="evidence" value="ECO:0007669"/>
    <property type="project" value="UniProtKB-KW"/>
</dbReference>
<reference evidence="3 4" key="1">
    <citation type="submission" date="2018-02" db="EMBL/GenBank/DDBJ databases">
        <title>Novel Leptospira species isolated from soil and water in Japan.</title>
        <authorList>
            <person name="Nakao R."/>
            <person name="Masuzawa T."/>
        </authorList>
    </citation>
    <scope>NUCLEOTIDE SEQUENCE [LARGE SCALE GENOMIC DNA]</scope>
    <source>
        <strain evidence="3 4">YH101</strain>
    </source>
</reference>
<dbReference type="InterPro" id="IPR036890">
    <property type="entry name" value="HATPase_C_sf"/>
</dbReference>
<organism evidence="3 4">
    <name type="scientific">Leptospira ryugenii</name>
    <dbReference type="NCBI Taxonomy" id="1917863"/>
    <lineage>
        <taxon>Bacteria</taxon>
        <taxon>Pseudomonadati</taxon>
        <taxon>Spirochaetota</taxon>
        <taxon>Spirochaetia</taxon>
        <taxon>Leptospirales</taxon>
        <taxon>Leptospiraceae</taxon>
        <taxon>Leptospira</taxon>
    </lineage>
</organism>
<dbReference type="Gene3D" id="3.30.565.10">
    <property type="entry name" value="Histidine kinase-like ATPase, C-terminal domain"/>
    <property type="match status" value="1"/>
</dbReference>
<dbReference type="EMBL" id="BFBB01000003">
    <property type="protein sequence ID" value="GBF49755.1"/>
    <property type="molecule type" value="Genomic_DNA"/>
</dbReference>
<keyword evidence="1" id="KW-0418">Kinase</keyword>
<dbReference type="PANTHER" id="PTHR35526:SF3">
    <property type="entry name" value="ANTI-SIGMA-F FACTOR RSBW"/>
    <property type="match status" value="1"/>
</dbReference>
<evidence type="ECO:0000256" key="1">
    <source>
        <dbReference type="ARBA" id="ARBA00022527"/>
    </source>
</evidence>
<dbReference type="RefSeq" id="WP_108974915.1">
    <property type="nucleotide sequence ID" value="NZ_BFBB01000003.1"/>
</dbReference>
<evidence type="ECO:0000313" key="4">
    <source>
        <dbReference type="Proteomes" id="UP000245133"/>
    </source>
</evidence>
<gene>
    <name evidence="3" type="primary">rsbW</name>
    <name evidence="3" type="ORF">LPTSP4_12740</name>
</gene>
<keyword evidence="4" id="KW-1185">Reference proteome</keyword>
<dbReference type="SUPFAM" id="SSF55874">
    <property type="entry name" value="ATPase domain of HSP90 chaperone/DNA topoisomerase II/histidine kinase"/>
    <property type="match status" value="1"/>
</dbReference>
<dbReference type="AlphaFoldDB" id="A0A2P2DYQ1"/>
<keyword evidence="1" id="KW-0723">Serine/threonine-protein kinase</keyword>
<accession>A0A2P2DYQ1</accession>